<gene>
    <name evidence="4" type="primary">LOC107223990</name>
</gene>
<dbReference type="Proteomes" id="UP000829291">
    <property type="component" value="Chromosome 3"/>
</dbReference>
<dbReference type="InterPro" id="IPR050836">
    <property type="entry name" value="SDS22/Internalin_LRR"/>
</dbReference>
<dbReference type="PROSITE" id="PS51450">
    <property type="entry name" value="LRR"/>
    <property type="match status" value="3"/>
</dbReference>
<dbReference type="InterPro" id="IPR001611">
    <property type="entry name" value="Leu-rich_rpt"/>
</dbReference>
<proteinExistence type="predicted"/>
<dbReference type="InterPro" id="IPR032675">
    <property type="entry name" value="LRR_dom_sf"/>
</dbReference>
<keyword evidence="1" id="KW-0433">Leucine-rich repeat</keyword>
<keyword evidence="2" id="KW-0677">Repeat</keyword>
<dbReference type="Pfam" id="PF13855">
    <property type="entry name" value="LRR_8"/>
    <property type="match status" value="1"/>
</dbReference>
<dbReference type="Gene3D" id="3.80.10.10">
    <property type="entry name" value="Ribonuclease Inhibitor"/>
    <property type="match status" value="2"/>
</dbReference>
<accession>A0ABM3FRL9</accession>
<organism evidence="3 4">
    <name type="scientific">Neodiprion lecontei</name>
    <name type="common">Redheaded pine sawfly</name>
    <dbReference type="NCBI Taxonomy" id="441921"/>
    <lineage>
        <taxon>Eukaryota</taxon>
        <taxon>Metazoa</taxon>
        <taxon>Ecdysozoa</taxon>
        <taxon>Arthropoda</taxon>
        <taxon>Hexapoda</taxon>
        <taxon>Insecta</taxon>
        <taxon>Pterygota</taxon>
        <taxon>Neoptera</taxon>
        <taxon>Endopterygota</taxon>
        <taxon>Hymenoptera</taxon>
        <taxon>Tenthredinoidea</taxon>
        <taxon>Diprionidae</taxon>
        <taxon>Diprioninae</taxon>
        <taxon>Neodiprion</taxon>
    </lineage>
</organism>
<dbReference type="RefSeq" id="XP_046590654.1">
    <property type="nucleotide sequence ID" value="XM_046734698.1"/>
</dbReference>
<protein>
    <submittedName>
        <fullName evidence="4">Protein phosphatase 1 regulatory subunit 42-like</fullName>
    </submittedName>
</protein>
<name>A0ABM3FRL9_NEOLC</name>
<sequence>MCGNLRVIYLHNNSISKIENLHFGTNITHLYLQHNNISKIENLDCLQNLTSLFLGYNNIAVIEGLGNLENLTELHVERQKISAGESLYFDPKSCHNLTMSLKVLNVAGNRMKTLKDINNFERLESCDARCNSIEDVKDLTETVQSLRKLKQLFLQGNPVTKYYRYRENIIANSDSLDSYLTECLDDKDISSVCRKFMKNFKIERHLQQTTKQSKMTLSDDITSSLNLPPAFKRSVTRAILQNSGPKLSVSVTSASGQLHPQIFPSWKSVSSIRGLRDSHFTPRPLWRSSSRGRPSLTFAAASENTIALPPI</sequence>
<dbReference type="PANTHER" id="PTHR46652:SF3">
    <property type="entry name" value="LEUCINE-RICH REPEAT-CONTAINING PROTEIN 9"/>
    <property type="match status" value="1"/>
</dbReference>
<dbReference type="CDD" id="cd21340">
    <property type="entry name" value="PPP1R42"/>
    <property type="match status" value="1"/>
</dbReference>
<evidence type="ECO:0000256" key="1">
    <source>
        <dbReference type="ARBA" id="ARBA00022614"/>
    </source>
</evidence>
<dbReference type="PANTHER" id="PTHR46652">
    <property type="entry name" value="LEUCINE-RICH REPEAT AND IQ DOMAIN-CONTAINING PROTEIN 1-RELATED"/>
    <property type="match status" value="1"/>
</dbReference>
<evidence type="ECO:0000313" key="3">
    <source>
        <dbReference type="Proteomes" id="UP000829291"/>
    </source>
</evidence>
<evidence type="ECO:0000313" key="4">
    <source>
        <dbReference type="RefSeq" id="XP_046590654.1"/>
    </source>
</evidence>
<dbReference type="SUPFAM" id="SSF52075">
    <property type="entry name" value="Outer arm dynein light chain 1"/>
    <property type="match status" value="1"/>
</dbReference>
<keyword evidence="3" id="KW-1185">Reference proteome</keyword>
<evidence type="ECO:0000256" key="2">
    <source>
        <dbReference type="ARBA" id="ARBA00022737"/>
    </source>
</evidence>
<dbReference type="GeneID" id="107223990"/>
<dbReference type="SMART" id="SM00365">
    <property type="entry name" value="LRR_SD22"/>
    <property type="match status" value="4"/>
</dbReference>
<reference evidence="4" key="1">
    <citation type="submission" date="2025-08" db="UniProtKB">
        <authorList>
            <consortium name="RefSeq"/>
        </authorList>
    </citation>
    <scope>IDENTIFICATION</scope>
    <source>
        <tissue evidence="4">Thorax and Abdomen</tissue>
    </source>
</reference>